<evidence type="ECO:0000313" key="2">
    <source>
        <dbReference type="EMBL" id="HIT17545.1"/>
    </source>
</evidence>
<dbReference type="AlphaFoldDB" id="A0A9D1KAT0"/>
<reference evidence="2" key="1">
    <citation type="submission" date="2020-10" db="EMBL/GenBank/DDBJ databases">
        <authorList>
            <person name="Gilroy R."/>
        </authorList>
    </citation>
    <scope>NUCLEOTIDE SEQUENCE</scope>
    <source>
        <strain evidence="2">14508</strain>
    </source>
</reference>
<comment type="caution">
    <text evidence="2">The sequence shown here is derived from an EMBL/GenBank/DDBJ whole genome shotgun (WGS) entry which is preliminary data.</text>
</comment>
<feature type="coiled-coil region" evidence="1">
    <location>
        <begin position="30"/>
        <end position="118"/>
    </location>
</feature>
<reference evidence="2" key="2">
    <citation type="journal article" date="2021" name="PeerJ">
        <title>Extensive microbial diversity within the chicken gut microbiome revealed by metagenomics and culture.</title>
        <authorList>
            <person name="Gilroy R."/>
            <person name="Ravi A."/>
            <person name="Getino M."/>
            <person name="Pursley I."/>
            <person name="Horton D.L."/>
            <person name="Alikhan N.F."/>
            <person name="Baker D."/>
            <person name="Gharbi K."/>
            <person name="Hall N."/>
            <person name="Watson M."/>
            <person name="Adriaenssens E.M."/>
            <person name="Foster-Nyarko E."/>
            <person name="Jarju S."/>
            <person name="Secka A."/>
            <person name="Antonio M."/>
            <person name="Oren A."/>
            <person name="Chaudhuri R.R."/>
            <person name="La Ragione R."/>
            <person name="Hildebrand F."/>
            <person name="Pallen M.J."/>
        </authorList>
    </citation>
    <scope>NUCLEOTIDE SEQUENCE</scope>
    <source>
        <strain evidence="2">14508</strain>
    </source>
</reference>
<gene>
    <name evidence="2" type="ORF">IAD04_04120</name>
</gene>
<dbReference type="Gene3D" id="6.10.250.660">
    <property type="match status" value="1"/>
</dbReference>
<accession>A0A9D1KAT0</accession>
<evidence type="ECO:0000313" key="3">
    <source>
        <dbReference type="Proteomes" id="UP000886893"/>
    </source>
</evidence>
<keyword evidence="2" id="KW-0131">Cell cycle</keyword>
<keyword evidence="2" id="KW-0132">Cell division</keyword>
<sequence length="118" mass="13997">MKEKLSDVIYKKDFQIAQHGYKVEEVDRFLDEIMFHVKELENEIDKLKKEKEQLQVQNKTMQDKYVKLQIENTRLQSVSNNATINLDNYNNVEVIERLSKLENAVNNLKKILEKTNLG</sequence>
<evidence type="ECO:0000256" key="1">
    <source>
        <dbReference type="SAM" id="Coils"/>
    </source>
</evidence>
<keyword evidence="1" id="KW-0175">Coiled coil</keyword>
<dbReference type="EMBL" id="DVKI01000129">
    <property type="protein sequence ID" value="HIT17545.1"/>
    <property type="molecule type" value="Genomic_DNA"/>
</dbReference>
<name>A0A9D1KAT0_9FIRM</name>
<dbReference type="GO" id="GO:0051301">
    <property type="term" value="P:cell division"/>
    <property type="evidence" value="ECO:0007669"/>
    <property type="project" value="UniProtKB-KW"/>
</dbReference>
<proteinExistence type="predicted"/>
<protein>
    <submittedName>
        <fullName evidence="2">Cell division regulator GpsB</fullName>
    </submittedName>
</protein>
<dbReference type="Proteomes" id="UP000886893">
    <property type="component" value="Unassembled WGS sequence"/>
</dbReference>
<organism evidence="2 3">
    <name type="scientific">Candidatus Caccosoma faecigallinarum</name>
    <dbReference type="NCBI Taxonomy" id="2840720"/>
    <lineage>
        <taxon>Bacteria</taxon>
        <taxon>Bacillati</taxon>
        <taxon>Bacillota</taxon>
        <taxon>Bacillota incertae sedis</taxon>
        <taxon>Candidatus Caccosoma</taxon>
    </lineage>
</organism>